<protein>
    <recommendedName>
        <fullName evidence="10">HMG box domain-containing protein</fullName>
    </recommendedName>
</protein>
<keyword evidence="8" id="KW-0238">DNA-binding</keyword>
<evidence type="ECO:0000256" key="9">
    <source>
        <dbReference type="SAM" id="MobiDB-lite"/>
    </source>
</evidence>
<dbReference type="CDD" id="cd22005">
    <property type="entry name" value="HMG-box_AtHMGB1-like"/>
    <property type="match status" value="1"/>
</dbReference>
<evidence type="ECO:0000256" key="1">
    <source>
        <dbReference type="ARBA" id="ARBA00004167"/>
    </source>
</evidence>
<dbReference type="InterPro" id="IPR036910">
    <property type="entry name" value="HMG_box_dom_sf"/>
</dbReference>
<comment type="subcellular location">
    <subcellularLocation>
        <location evidence="1">Membrane</location>
        <topology evidence="1">Single-pass membrane protein</topology>
    </subcellularLocation>
</comment>
<feature type="domain" description="HMG box" evidence="10">
    <location>
        <begin position="615"/>
        <end position="684"/>
    </location>
</feature>
<feature type="compositionally biased region" description="Basic and acidic residues" evidence="9">
    <location>
        <begin position="578"/>
        <end position="600"/>
    </location>
</feature>
<keyword evidence="4" id="KW-0808">Transferase</keyword>
<dbReference type="SMART" id="SM00398">
    <property type="entry name" value="HMG"/>
    <property type="match status" value="1"/>
</dbReference>
<dbReference type="SUPFAM" id="SSF47095">
    <property type="entry name" value="HMG-box"/>
    <property type="match status" value="1"/>
</dbReference>
<evidence type="ECO:0000256" key="7">
    <source>
        <dbReference type="ARBA" id="ARBA00023136"/>
    </source>
</evidence>
<evidence type="ECO:0000256" key="2">
    <source>
        <dbReference type="ARBA" id="ARBA00007647"/>
    </source>
</evidence>
<dbReference type="GO" id="GO:0003677">
    <property type="term" value="F:DNA binding"/>
    <property type="evidence" value="ECO:0007669"/>
    <property type="project" value="UniProtKB-UniRule"/>
</dbReference>
<feature type="DNA-binding region" description="HMG box" evidence="8">
    <location>
        <begin position="615"/>
        <end position="684"/>
    </location>
</feature>
<dbReference type="PANTHER" id="PTHR21461:SF69">
    <property type="entry name" value="GLYCOSYLTRANSFERASE FAMILY 92 PROTEIN"/>
    <property type="match status" value="1"/>
</dbReference>
<reference evidence="11 12" key="1">
    <citation type="submission" date="2020-08" db="EMBL/GenBank/DDBJ databases">
        <title>Plant Genome Project.</title>
        <authorList>
            <person name="Zhang R.-G."/>
        </authorList>
    </citation>
    <scope>NUCLEOTIDE SEQUENCE [LARGE SCALE GENOMIC DNA]</scope>
    <source>
        <tissue evidence="11">Rhizome</tissue>
    </source>
</reference>
<dbReference type="EMBL" id="JACMSC010000011">
    <property type="protein sequence ID" value="KAG6502234.1"/>
    <property type="molecule type" value="Genomic_DNA"/>
</dbReference>
<keyword evidence="3" id="KW-0328">Glycosyltransferase</keyword>
<dbReference type="Pfam" id="PF01697">
    <property type="entry name" value="Glyco_transf_92"/>
    <property type="match status" value="1"/>
</dbReference>
<dbReference type="GO" id="GO:0005737">
    <property type="term" value="C:cytoplasm"/>
    <property type="evidence" value="ECO:0007669"/>
    <property type="project" value="TreeGrafter"/>
</dbReference>
<dbReference type="GO" id="GO:0016020">
    <property type="term" value="C:membrane"/>
    <property type="evidence" value="ECO:0007669"/>
    <property type="project" value="UniProtKB-SubCell"/>
</dbReference>
<dbReference type="InterPro" id="IPR008166">
    <property type="entry name" value="Glyco_transf_92"/>
</dbReference>
<evidence type="ECO:0000256" key="5">
    <source>
        <dbReference type="ARBA" id="ARBA00022692"/>
    </source>
</evidence>
<dbReference type="Pfam" id="PF00505">
    <property type="entry name" value="HMG_box"/>
    <property type="match status" value="1"/>
</dbReference>
<dbReference type="PROSITE" id="PS50118">
    <property type="entry name" value="HMG_BOX_2"/>
    <property type="match status" value="1"/>
</dbReference>
<keyword evidence="6" id="KW-1133">Transmembrane helix</keyword>
<accession>A0A8J5GEW1</accession>
<dbReference type="Gene3D" id="1.10.30.10">
    <property type="entry name" value="High mobility group box domain"/>
    <property type="match status" value="1"/>
</dbReference>
<evidence type="ECO:0000256" key="3">
    <source>
        <dbReference type="ARBA" id="ARBA00022676"/>
    </source>
</evidence>
<evidence type="ECO:0000256" key="6">
    <source>
        <dbReference type="ARBA" id="ARBA00022989"/>
    </source>
</evidence>
<keyword evidence="5" id="KW-0812">Transmembrane</keyword>
<keyword evidence="12" id="KW-1185">Reference proteome</keyword>
<dbReference type="AlphaFoldDB" id="A0A8J5GEW1"/>
<dbReference type="GO" id="GO:0005634">
    <property type="term" value="C:nucleus"/>
    <property type="evidence" value="ECO:0007669"/>
    <property type="project" value="UniProtKB-UniRule"/>
</dbReference>
<sequence length="854" mass="93407">MRRKPAISLLSIAVFLFFAASVFFRVTREFLPSAALNSAALRRPHTSLAARELLGSPPPPLDAILLPDWEVLVLLPPDSSSSSISATDGSLFCLFHTGAASPAHPAGASAFRCALPRRLRRIRPFYAPRLSADSAAAGHDFDFAPREMIRWSMSVAYESFSTDDDVIVFAKGINRRKDSVRPAADIKCVFIPASGGPALASTPATSSSQEVFRCPHPSVPPLQPLRVSLAVAPEAAPIATVAEYRSPSLQDRPPSRGRVAVCACTMVFNAAKFLPEWVAYHAAVGIDRFFLYDNASEDELEPVVSRLGSVGFDVVVRSWPWPKTQEAGFSHCAVSNQNECDWMAFIDVDEFVFAPAWVDFDRPNRSLIDSLLGTPPEVGQVAIRCLEFGPSGHRRHPEAGVTQGYTCRRQIEERHKSFVRLDAINLSLINSIHHFGLKDDSETKFLTLSEARVNHYKYQAWNEFKIKFRRRVSTYVADWKQSTSLGSRDRVPGLGSEAIEPSNWANMFCEVNDTLLQDTTRKCRQIAFPSFNTIRFAASPLLTLLLPQVFLAQPHPASSRLAVAANPFGGLAMKQGKTKADATKKADSKLAVRKGSERASKMPKMTKAKKDPNKPKRPPSAFFVFMEGFRKTFKEQHPNNKSVSVVGKAGGDKWKSLSEGDKAPFVDKAAKLKTEYTKKLATYNRNQAEGVSRPIDIADEDQSDKSKSEDGEGSDESPYVTTVCTLDSALVTLARLNLVARMSDLAVRLFVASASKPWPNSVAFSWPRAWCGYEAIALQGVEHVHGCDCLPAGVLGLCDSIADGIPVEDLEHAAGLLVDEAADVLDAAVGEAADGGFRDSLYVLVLCRLPSPLP</sequence>
<comment type="similarity">
    <text evidence="2">Belongs to the glycosyltransferase 92 family.</text>
</comment>
<name>A0A8J5GEW1_ZINOF</name>
<dbReference type="GO" id="GO:0016757">
    <property type="term" value="F:glycosyltransferase activity"/>
    <property type="evidence" value="ECO:0007669"/>
    <property type="project" value="UniProtKB-KW"/>
</dbReference>
<evidence type="ECO:0000259" key="10">
    <source>
        <dbReference type="PROSITE" id="PS50118"/>
    </source>
</evidence>
<evidence type="ECO:0000256" key="4">
    <source>
        <dbReference type="ARBA" id="ARBA00022679"/>
    </source>
</evidence>
<evidence type="ECO:0000256" key="8">
    <source>
        <dbReference type="PROSITE-ProRule" id="PRU00267"/>
    </source>
</evidence>
<feature type="region of interest" description="Disordered" evidence="9">
    <location>
        <begin position="691"/>
        <end position="719"/>
    </location>
</feature>
<organism evidence="11 12">
    <name type="scientific">Zingiber officinale</name>
    <name type="common">Ginger</name>
    <name type="synonym">Amomum zingiber</name>
    <dbReference type="NCBI Taxonomy" id="94328"/>
    <lineage>
        <taxon>Eukaryota</taxon>
        <taxon>Viridiplantae</taxon>
        <taxon>Streptophyta</taxon>
        <taxon>Embryophyta</taxon>
        <taxon>Tracheophyta</taxon>
        <taxon>Spermatophyta</taxon>
        <taxon>Magnoliopsida</taxon>
        <taxon>Liliopsida</taxon>
        <taxon>Zingiberales</taxon>
        <taxon>Zingiberaceae</taxon>
        <taxon>Zingiber</taxon>
    </lineage>
</organism>
<comment type="caution">
    <text evidence="11">The sequence shown here is derived from an EMBL/GenBank/DDBJ whole genome shotgun (WGS) entry which is preliminary data.</text>
</comment>
<proteinExistence type="inferred from homology"/>
<feature type="region of interest" description="Disordered" evidence="9">
    <location>
        <begin position="576"/>
        <end position="619"/>
    </location>
</feature>
<keyword evidence="8" id="KW-0539">Nucleus</keyword>
<gene>
    <name evidence="11" type="ORF">ZIOFF_042123</name>
</gene>
<evidence type="ECO:0000313" key="12">
    <source>
        <dbReference type="Proteomes" id="UP000734854"/>
    </source>
</evidence>
<dbReference type="InterPro" id="IPR009071">
    <property type="entry name" value="HMG_box_dom"/>
</dbReference>
<dbReference type="PANTHER" id="PTHR21461">
    <property type="entry name" value="GLYCOSYLTRANSFERASE FAMILY 92 PROTEIN"/>
    <property type="match status" value="1"/>
</dbReference>
<evidence type="ECO:0000313" key="11">
    <source>
        <dbReference type="EMBL" id="KAG6502234.1"/>
    </source>
</evidence>
<keyword evidence="7" id="KW-0472">Membrane</keyword>
<dbReference type="Proteomes" id="UP000734854">
    <property type="component" value="Unassembled WGS sequence"/>
</dbReference>